<proteinExistence type="predicted"/>
<evidence type="ECO:0000313" key="2">
    <source>
        <dbReference type="Proteomes" id="UP000824120"/>
    </source>
</evidence>
<organism evidence="1 2">
    <name type="scientific">Solanum commersonii</name>
    <name type="common">Commerson's wild potato</name>
    <name type="synonym">Commerson's nightshade</name>
    <dbReference type="NCBI Taxonomy" id="4109"/>
    <lineage>
        <taxon>Eukaryota</taxon>
        <taxon>Viridiplantae</taxon>
        <taxon>Streptophyta</taxon>
        <taxon>Embryophyta</taxon>
        <taxon>Tracheophyta</taxon>
        <taxon>Spermatophyta</taxon>
        <taxon>Magnoliopsida</taxon>
        <taxon>eudicotyledons</taxon>
        <taxon>Gunneridae</taxon>
        <taxon>Pentapetalae</taxon>
        <taxon>asterids</taxon>
        <taxon>lamiids</taxon>
        <taxon>Solanales</taxon>
        <taxon>Solanaceae</taxon>
        <taxon>Solanoideae</taxon>
        <taxon>Solaneae</taxon>
        <taxon>Solanum</taxon>
    </lineage>
</organism>
<dbReference type="AlphaFoldDB" id="A0A9J5Y4X5"/>
<evidence type="ECO:0000313" key="1">
    <source>
        <dbReference type="EMBL" id="KAG5595245.1"/>
    </source>
</evidence>
<dbReference type="EMBL" id="JACXVP010000007">
    <property type="protein sequence ID" value="KAG5595245.1"/>
    <property type="molecule type" value="Genomic_DNA"/>
</dbReference>
<name>A0A9J5Y4X5_SOLCO</name>
<dbReference type="Proteomes" id="UP000824120">
    <property type="component" value="Chromosome 7"/>
</dbReference>
<comment type="caution">
    <text evidence="1">The sequence shown here is derived from an EMBL/GenBank/DDBJ whole genome shotgun (WGS) entry which is preliminary data.</text>
</comment>
<accession>A0A9J5Y4X5</accession>
<protein>
    <submittedName>
        <fullName evidence="1">Uncharacterized protein</fullName>
    </submittedName>
</protein>
<feature type="non-terminal residue" evidence="1">
    <location>
        <position position="1"/>
    </location>
</feature>
<gene>
    <name evidence="1" type="ORF">H5410_036477</name>
</gene>
<reference evidence="1 2" key="1">
    <citation type="submission" date="2020-09" db="EMBL/GenBank/DDBJ databases">
        <title>De no assembly of potato wild relative species, Solanum commersonii.</title>
        <authorList>
            <person name="Cho K."/>
        </authorList>
    </citation>
    <scope>NUCLEOTIDE SEQUENCE [LARGE SCALE GENOMIC DNA]</scope>
    <source>
        <strain evidence="1">LZ3.2</strain>
        <tissue evidence="1">Leaf</tissue>
    </source>
</reference>
<keyword evidence="2" id="KW-1185">Reference proteome</keyword>
<sequence>MSHKRGDHVYTIAPSIRASVADASIWSQASIPGATLEVTAVPDPLEAAIEVSVSDVWITNCMIVSSRFGKSLSMLYSRIPICSSSVSASDSSTAASSLRISSIVIGGISEVSGASLSSAASSNKGIDLSSLVVLTSAKRDKCPIFRIISRVILTSWDEVKEAGVGEDASIVIESISTSGDVSTGAALL</sequence>